<proteinExistence type="predicted"/>
<dbReference type="OrthoDB" id="3263880at2759"/>
<dbReference type="Pfam" id="PF00172">
    <property type="entry name" value="Zn_clus"/>
    <property type="match status" value="1"/>
</dbReference>
<dbReference type="PROSITE" id="PS50048">
    <property type="entry name" value="ZN2_CY6_FUNGAL_2"/>
    <property type="match status" value="1"/>
</dbReference>
<evidence type="ECO:0000313" key="4">
    <source>
        <dbReference type="Proteomes" id="UP000054477"/>
    </source>
</evidence>
<reference evidence="4" key="2">
    <citation type="submission" date="2015-01" db="EMBL/GenBank/DDBJ databases">
        <title>Evolutionary Origins and Diversification of the Mycorrhizal Mutualists.</title>
        <authorList>
            <consortium name="DOE Joint Genome Institute"/>
            <consortium name="Mycorrhizal Genomics Consortium"/>
            <person name="Kohler A."/>
            <person name="Kuo A."/>
            <person name="Nagy L.G."/>
            <person name="Floudas D."/>
            <person name="Copeland A."/>
            <person name="Barry K.W."/>
            <person name="Cichocki N."/>
            <person name="Veneault-Fourrey C."/>
            <person name="LaButti K."/>
            <person name="Lindquist E.A."/>
            <person name="Lipzen A."/>
            <person name="Lundell T."/>
            <person name="Morin E."/>
            <person name="Murat C."/>
            <person name="Riley R."/>
            <person name="Ohm R."/>
            <person name="Sun H."/>
            <person name="Tunlid A."/>
            <person name="Henrissat B."/>
            <person name="Grigoriev I.V."/>
            <person name="Hibbett D.S."/>
            <person name="Martin F."/>
        </authorList>
    </citation>
    <scope>NUCLEOTIDE SEQUENCE [LARGE SCALE GENOMIC DNA]</scope>
    <source>
        <strain evidence="4">LaAM-08-1</strain>
    </source>
</reference>
<dbReference type="Proteomes" id="UP000054477">
    <property type="component" value="Unassembled WGS sequence"/>
</dbReference>
<evidence type="ECO:0000256" key="1">
    <source>
        <dbReference type="SAM" id="MobiDB-lite"/>
    </source>
</evidence>
<dbReference type="GO" id="GO:0008270">
    <property type="term" value="F:zinc ion binding"/>
    <property type="evidence" value="ECO:0007669"/>
    <property type="project" value="InterPro"/>
</dbReference>
<feature type="region of interest" description="Disordered" evidence="1">
    <location>
        <begin position="1"/>
        <end position="35"/>
    </location>
</feature>
<keyword evidence="4" id="KW-1185">Reference proteome</keyword>
<accession>A0A0C9XN82</accession>
<dbReference type="SMART" id="SM00066">
    <property type="entry name" value="GAL4"/>
    <property type="match status" value="1"/>
</dbReference>
<dbReference type="InterPro" id="IPR036864">
    <property type="entry name" value="Zn2-C6_fun-type_DNA-bd_sf"/>
</dbReference>
<dbReference type="SUPFAM" id="SSF57701">
    <property type="entry name" value="Zn2/Cys6 DNA-binding domain"/>
    <property type="match status" value="1"/>
</dbReference>
<dbReference type="HOGENOM" id="CLU_013429_1_0_1"/>
<dbReference type="AlphaFoldDB" id="A0A0C9XN82"/>
<feature type="region of interest" description="Disordered" evidence="1">
    <location>
        <begin position="198"/>
        <end position="234"/>
    </location>
</feature>
<dbReference type="CDD" id="cd00067">
    <property type="entry name" value="GAL4"/>
    <property type="match status" value="1"/>
</dbReference>
<feature type="compositionally biased region" description="Polar residues" evidence="1">
    <location>
        <begin position="198"/>
        <end position="213"/>
    </location>
</feature>
<feature type="region of interest" description="Disordered" evidence="1">
    <location>
        <begin position="656"/>
        <end position="675"/>
    </location>
</feature>
<dbReference type="EMBL" id="KN838552">
    <property type="protein sequence ID" value="KIK06611.1"/>
    <property type="molecule type" value="Genomic_DNA"/>
</dbReference>
<evidence type="ECO:0000313" key="3">
    <source>
        <dbReference type="EMBL" id="KIK06611.1"/>
    </source>
</evidence>
<gene>
    <name evidence="3" type="ORF">K443DRAFT_89219</name>
</gene>
<dbReference type="STRING" id="1095629.A0A0C9XN82"/>
<sequence length="856" mass="95193">MPPRPSSSSSATNSRNAAAPYSRRPSSQPKSSRQQFSACGACRMRRVRCDLKDLPIAAVSAAPTCSNCKERGIKCVDEFADVKAVKLLRRGRRLQQVESIYGKTADQEGDTLSSASPPSGHSTNIPSLRVDFFVSPFWRWLMVQRPILDSAGFSARFLAHTRGTQPLGTEGGLIAMLLVVWAASFGLNECGLPENNDGQNNLVSTSLDPSNGNQHEDIPTARAKNVSSSHPQRKWKERTEAMLREVLELIDFHGVLRRPTLDGVRVLLLLLPLMEDALPLERLAIYEATLSQVQAICTLSPPLSSNQTSSRVFDEAAVRARIFWYAYTQEGLLTGMRGGRFVLNNEDLECFQLTLPSLNSGVHTPNSPSVGDIMSTYHLIPSQELSHPSPRSYIRLINSSSMPLHLSDICRRIHMTLTGIKAARRAEEHGLIDAHGMYEIWRDLDHCWHEFEAIRRGQFNDYDIVHKDQYASGWQIFIFECHNVIRESLKQYMSSIPQDVDSHSRPSSHSSNLSPYLSPHHLHATATRKCMTLLPSVVRIIHQHTSREREQGECGLFTWDAGLVRDGCFFAAYLAVTHPGGFLDVDDREHREEIDGPVPDMTSEEAVSICLMALSRMRWAFSKSEEREETVRMMWENRQDGRQAQSLSHRNLALDSDSHRGYLHPSPTPNSQHIDLPPRPQTIHNSQHIDLPSRPQTMSALFTYTDRPTLPSLNHFAAQRRVESAPSTACSVDGRGANGWPLYTPPGTATSIATSAGTSLSARDEASAFPSLGTYKLQPDDAFYNDMDQFSFHAPPTGPMVGEPAALTNLPNFNHCGDSVTEPSSFINSNVFQPASILPDFNSCPQFGDNCSGPYH</sequence>
<feature type="domain" description="Zn(2)-C6 fungal-type" evidence="2">
    <location>
        <begin position="38"/>
        <end position="77"/>
    </location>
</feature>
<evidence type="ECO:0000259" key="2">
    <source>
        <dbReference type="PROSITE" id="PS50048"/>
    </source>
</evidence>
<name>A0A0C9XN82_9AGAR</name>
<dbReference type="InterPro" id="IPR001138">
    <property type="entry name" value="Zn2Cys6_DnaBD"/>
</dbReference>
<reference evidence="3 4" key="1">
    <citation type="submission" date="2014-04" db="EMBL/GenBank/DDBJ databases">
        <authorList>
            <consortium name="DOE Joint Genome Institute"/>
            <person name="Kuo A."/>
            <person name="Kohler A."/>
            <person name="Nagy L.G."/>
            <person name="Floudas D."/>
            <person name="Copeland A."/>
            <person name="Barry K.W."/>
            <person name="Cichocki N."/>
            <person name="Veneault-Fourrey C."/>
            <person name="LaButti K."/>
            <person name="Lindquist E.A."/>
            <person name="Lipzen A."/>
            <person name="Lundell T."/>
            <person name="Morin E."/>
            <person name="Murat C."/>
            <person name="Sun H."/>
            <person name="Tunlid A."/>
            <person name="Henrissat B."/>
            <person name="Grigoriev I.V."/>
            <person name="Hibbett D.S."/>
            <person name="Martin F."/>
            <person name="Nordberg H.P."/>
            <person name="Cantor M.N."/>
            <person name="Hua S.X."/>
        </authorList>
    </citation>
    <scope>NUCLEOTIDE SEQUENCE [LARGE SCALE GENOMIC DNA]</scope>
    <source>
        <strain evidence="3 4">LaAM-08-1</strain>
    </source>
</reference>
<dbReference type="Gene3D" id="4.10.240.10">
    <property type="entry name" value="Zn(2)-C6 fungal-type DNA-binding domain"/>
    <property type="match status" value="1"/>
</dbReference>
<dbReference type="GO" id="GO:0000981">
    <property type="term" value="F:DNA-binding transcription factor activity, RNA polymerase II-specific"/>
    <property type="evidence" value="ECO:0007669"/>
    <property type="project" value="InterPro"/>
</dbReference>
<organism evidence="3 4">
    <name type="scientific">Laccaria amethystina LaAM-08-1</name>
    <dbReference type="NCBI Taxonomy" id="1095629"/>
    <lineage>
        <taxon>Eukaryota</taxon>
        <taxon>Fungi</taxon>
        <taxon>Dikarya</taxon>
        <taxon>Basidiomycota</taxon>
        <taxon>Agaricomycotina</taxon>
        <taxon>Agaricomycetes</taxon>
        <taxon>Agaricomycetidae</taxon>
        <taxon>Agaricales</taxon>
        <taxon>Agaricineae</taxon>
        <taxon>Hydnangiaceae</taxon>
        <taxon>Laccaria</taxon>
    </lineage>
</organism>
<protein>
    <recommendedName>
        <fullName evidence="2">Zn(2)-C6 fungal-type domain-containing protein</fullName>
    </recommendedName>
</protein>